<feature type="compositionally biased region" description="Acidic residues" evidence="1">
    <location>
        <begin position="169"/>
        <end position="178"/>
    </location>
</feature>
<dbReference type="InterPro" id="IPR001680">
    <property type="entry name" value="WD40_rpt"/>
</dbReference>
<dbReference type="AlphaFoldDB" id="A0A4D9CYL7"/>
<dbReference type="PANTHER" id="PTHR16453">
    <property type="entry name" value="WD40 DOMAIN-CONTAINING PROTEIN MIO FAMILY MEMBER"/>
    <property type="match status" value="1"/>
</dbReference>
<evidence type="ECO:0000313" key="3">
    <source>
        <dbReference type="Proteomes" id="UP000355283"/>
    </source>
</evidence>
<name>A0A4D9CYL7_9STRA</name>
<comment type="caution">
    <text evidence="2">The sequence shown here is derived from an EMBL/GenBank/DDBJ whole genome shotgun (WGS) entry which is preliminary data.</text>
</comment>
<dbReference type="SUPFAM" id="SSF50978">
    <property type="entry name" value="WD40 repeat-like"/>
    <property type="match status" value="1"/>
</dbReference>
<protein>
    <submittedName>
        <fullName evidence="2">Uncharacterized protein</fullName>
    </submittedName>
</protein>
<dbReference type="Gene3D" id="2.130.10.10">
    <property type="entry name" value="YVTN repeat-like/Quinoprotein amine dehydrogenase"/>
    <property type="match status" value="1"/>
</dbReference>
<dbReference type="InterPro" id="IPR015943">
    <property type="entry name" value="WD40/YVTN_repeat-like_dom_sf"/>
</dbReference>
<dbReference type="InterPro" id="IPR036322">
    <property type="entry name" value="WD40_repeat_dom_sf"/>
</dbReference>
<dbReference type="GO" id="GO:0005737">
    <property type="term" value="C:cytoplasm"/>
    <property type="evidence" value="ECO:0007669"/>
    <property type="project" value="TreeGrafter"/>
</dbReference>
<keyword evidence="3" id="KW-1185">Reference proteome</keyword>
<evidence type="ECO:0000256" key="1">
    <source>
        <dbReference type="SAM" id="MobiDB-lite"/>
    </source>
</evidence>
<feature type="compositionally biased region" description="Low complexity" evidence="1">
    <location>
        <begin position="179"/>
        <end position="201"/>
    </location>
</feature>
<dbReference type="PANTHER" id="PTHR16453:SF9">
    <property type="entry name" value="GATOR COMPLEX PROTEIN MIOS"/>
    <property type="match status" value="1"/>
</dbReference>
<feature type="region of interest" description="Disordered" evidence="1">
    <location>
        <begin position="258"/>
        <end position="279"/>
    </location>
</feature>
<feature type="compositionally biased region" description="Basic and acidic residues" evidence="1">
    <location>
        <begin position="400"/>
        <end position="412"/>
    </location>
</feature>
<dbReference type="Proteomes" id="UP000355283">
    <property type="component" value="Unassembled WGS sequence"/>
</dbReference>
<organism evidence="2 3">
    <name type="scientific">Nannochloropsis salina CCMP1776</name>
    <dbReference type="NCBI Taxonomy" id="1027361"/>
    <lineage>
        <taxon>Eukaryota</taxon>
        <taxon>Sar</taxon>
        <taxon>Stramenopiles</taxon>
        <taxon>Ochrophyta</taxon>
        <taxon>Eustigmatophyceae</taxon>
        <taxon>Eustigmatales</taxon>
        <taxon>Monodopsidaceae</taxon>
        <taxon>Microchloropsis</taxon>
        <taxon>Microchloropsis salina</taxon>
    </lineage>
</organism>
<dbReference type="Pfam" id="PF21720">
    <property type="entry name" value="MIOS_WD40"/>
    <property type="match status" value="1"/>
</dbReference>
<feature type="compositionally biased region" description="Low complexity" evidence="1">
    <location>
        <begin position="261"/>
        <end position="277"/>
    </location>
</feature>
<dbReference type="OrthoDB" id="341486at2759"/>
<dbReference type="EMBL" id="SDOX01000047">
    <property type="protein sequence ID" value="TFJ83307.1"/>
    <property type="molecule type" value="Genomic_DNA"/>
</dbReference>
<reference evidence="2 3" key="1">
    <citation type="submission" date="2019-01" db="EMBL/GenBank/DDBJ databases">
        <title>Nuclear Genome Assembly of the Microalgal Biofuel strain Nannochloropsis salina CCMP1776.</title>
        <authorList>
            <person name="Hovde B."/>
        </authorList>
    </citation>
    <scope>NUCLEOTIDE SEQUENCE [LARGE SCALE GENOMIC DNA]</scope>
    <source>
        <strain evidence="2 3">CCMP1776</strain>
    </source>
</reference>
<feature type="region of interest" description="Disordered" evidence="1">
    <location>
        <begin position="161"/>
        <end position="201"/>
    </location>
</feature>
<evidence type="ECO:0000313" key="2">
    <source>
        <dbReference type="EMBL" id="TFJ83307.1"/>
    </source>
</evidence>
<dbReference type="SMART" id="SM00320">
    <property type="entry name" value="WD40"/>
    <property type="match status" value="4"/>
</dbReference>
<accession>A0A4D9CYL7</accession>
<sequence length="617" mass="65413">MSRKISIGTSGSGTRRGGGEHKLLVEWHPFLPDYFVAGGEEIQLYQVHRRWRPNNGLHCGKDVVGGSQYLPSAFRLSLSLPIPQLTCFQCHPVEQYPFLVAVGTQHGRVHIVNFTPEAKLMADEEAGVMKAKQFTGMDAPMATSTAAAGLSNLRESREYLLSQSSCGSGEEEEEEEDASLSSSSSSSSTSTSSTSSSSLSFSSPATVVQTLIPKSTRLCTSVAWSPYSTSHLAVGLEKLRSDPSLLIYDLHSLEAAGPNQPSLASPPLSSSIGTSPLSPFPSPSPPLSALALSEGVSVVAYRPDLPHVLLYGTSSRWIRMHDLRGATPSNTLSICAHTRKVQGLALHPALPHVLASYSDAVGEAVKIWDLRKPELSTNPEPLASFRPTLTSSSASGAGTGEKKEGEGARRGGEGVTSGYATVGYRAHPSHGPGSLGHSSHSNTSTGAGTMVSSGGAGGVVAGVAWSPGEERVLAVAVQGEGRVSLWELGEREGGREGGRMAPVPARMSLEGAPILSMAWVPPRAVTRLRGRAGRRGREGEGADWEVTEEEWGRTLDLAVPPRLLVARLDDEFESKFKFETLSLHGYRPLSYARTGAVLVGCGRLLIAYAGPRFLFAP</sequence>
<dbReference type="InterPro" id="IPR037593">
    <property type="entry name" value="MIOS/Sea4"/>
</dbReference>
<feature type="compositionally biased region" description="Low complexity" evidence="1">
    <location>
        <begin position="429"/>
        <end position="451"/>
    </location>
</feature>
<gene>
    <name evidence="2" type="ORF">NSK_005371</name>
</gene>
<proteinExistence type="predicted"/>
<feature type="region of interest" description="Disordered" evidence="1">
    <location>
        <begin position="376"/>
        <end position="451"/>
    </location>
</feature>